<evidence type="ECO:0000313" key="6">
    <source>
        <dbReference type="Proteomes" id="UP000192342"/>
    </source>
</evidence>
<comment type="caution">
    <text evidence="5">The sequence shown here is derived from an EMBL/GenBank/DDBJ whole genome shotgun (WGS) entry which is preliminary data.</text>
</comment>
<dbReference type="InterPro" id="IPR032687">
    <property type="entry name" value="AraC-type_N"/>
</dbReference>
<evidence type="ECO:0000256" key="1">
    <source>
        <dbReference type="ARBA" id="ARBA00023015"/>
    </source>
</evidence>
<dbReference type="PROSITE" id="PS01124">
    <property type="entry name" value="HTH_ARAC_FAMILY_2"/>
    <property type="match status" value="1"/>
</dbReference>
<proteinExistence type="predicted"/>
<dbReference type="InterPro" id="IPR018060">
    <property type="entry name" value="HTH_AraC"/>
</dbReference>
<dbReference type="PRINTS" id="PR00032">
    <property type="entry name" value="HTHARAC"/>
</dbReference>
<keyword evidence="2" id="KW-0238">DNA-binding</keyword>
<organism evidence="5 6">
    <name type="scientific">Oceanococcus atlanticus</name>
    <dbReference type="NCBI Taxonomy" id="1317117"/>
    <lineage>
        <taxon>Bacteria</taxon>
        <taxon>Pseudomonadati</taxon>
        <taxon>Pseudomonadota</taxon>
        <taxon>Gammaproteobacteria</taxon>
        <taxon>Chromatiales</taxon>
        <taxon>Oceanococcaceae</taxon>
        <taxon>Oceanococcus</taxon>
    </lineage>
</organism>
<dbReference type="OrthoDB" id="9803764at2"/>
<keyword evidence="6" id="KW-1185">Reference proteome</keyword>
<dbReference type="AlphaFoldDB" id="A0A1Y1SEZ6"/>
<dbReference type="GO" id="GO:0000976">
    <property type="term" value="F:transcription cis-regulatory region binding"/>
    <property type="evidence" value="ECO:0007669"/>
    <property type="project" value="TreeGrafter"/>
</dbReference>
<evidence type="ECO:0000259" key="4">
    <source>
        <dbReference type="PROSITE" id="PS01124"/>
    </source>
</evidence>
<dbReference type="EMBL" id="AQQV01000001">
    <property type="protein sequence ID" value="ORE88232.1"/>
    <property type="molecule type" value="Genomic_DNA"/>
</dbReference>
<name>A0A1Y1SEZ6_9GAMM</name>
<dbReference type="GO" id="GO:0003700">
    <property type="term" value="F:DNA-binding transcription factor activity"/>
    <property type="evidence" value="ECO:0007669"/>
    <property type="project" value="InterPro"/>
</dbReference>
<dbReference type="Proteomes" id="UP000192342">
    <property type="component" value="Unassembled WGS sequence"/>
</dbReference>
<dbReference type="RefSeq" id="WP_158522957.1">
    <property type="nucleotide sequence ID" value="NZ_AQQV01000001.1"/>
</dbReference>
<dbReference type="PANTHER" id="PTHR47894">
    <property type="entry name" value="HTH-TYPE TRANSCRIPTIONAL REGULATOR GADX"/>
    <property type="match status" value="1"/>
</dbReference>
<dbReference type="PANTHER" id="PTHR47894:SF1">
    <property type="entry name" value="HTH-TYPE TRANSCRIPTIONAL REGULATOR VQSM"/>
    <property type="match status" value="1"/>
</dbReference>
<sequence>MNTPDTQITVPFITLPNWVSAAAHCGFNVRPVFDELGIRTDLERLDEATISLAHLGELMQRCVARARQHHFPFVLGETFAFDYLPDIATFLATSPTLREAVRVLDWVRMLINPMVDLRLEEDGSQARLVQYGIDTRVGGLTSIYFVESTFAAVVKFGLGLSPELAHVSHMALSYPQPEHAARYGDHLHLPIRFDQPHDALCFPSGYLDRPLDGGFPDLHGQAERRVDERLARQSAGTRSAVVLEQAFLREPRLLGRGLERMADHLGLHPRTLQRRLQAEGAVYADIQDQVRQRRAVADLQNPALDMETISERLGFSDRRSFTRAFKRWMGMTPGQYRRTQH</sequence>
<dbReference type="Gene3D" id="1.10.10.60">
    <property type="entry name" value="Homeodomain-like"/>
    <property type="match status" value="1"/>
</dbReference>
<dbReference type="Pfam" id="PF12833">
    <property type="entry name" value="HTH_18"/>
    <property type="match status" value="1"/>
</dbReference>
<gene>
    <name evidence="5" type="ORF">ATO7_00115</name>
</gene>
<dbReference type="STRING" id="1317117.ATO7_00115"/>
<protein>
    <submittedName>
        <fullName evidence="5">AraC family transcriptional regulator</fullName>
    </submittedName>
</protein>
<dbReference type="GO" id="GO:0005829">
    <property type="term" value="C:cytosol"/>
    <property type="evidence" value="ECO:0007669"/>
    <property type="project" value="TreeGrafter"/>
</dbReference>
<dbReference type="SUPFAM" id="SSF46689">
    <property type="entry name" value="Homeodomain-like"/>
    <property type="match status" value="1"/>
</dbReference>
<dbReference type="InterPro" id="IPR009057">
    <property type="entry name" value="Homeodomain-like_sf"/>
</dbReference>
<dbReference type="Pfam" id="PF12625">
    <property type="entry name" value="Arabinose_bd"/>
    <property type="match status" value="1"/>
</dbReference>
<dbReference type="InterPro" id="IPR020449">
    <property type="entry name" value="Tscrpt_reg_AraC-type_HTH"/>
</dbReference>
<evidence type="ECO:0000313" key="5">
    <source>
        <dbReference type="EMBL" id="ORE88232.1"/>
    </source>
</evidence>
<keyword evidence="1" id="KW-0805">Transcription regulation</keyword>
<evidence type="ECO:0000256" key="3">
    <source>
        <dbReference type="ARBA" id="ARBA00023163"/>
    </source>
</evidence>
<dbReference type="SMART" id="SM00342">
    <property type="entry name" value="HTH_ARAC"/>
    <property type="match status" value="1"/>
</dbReference>
<accession>A0A1Y1SEZ6</accession>
<reference evidence="5 6" key="1">
    <citation type="submission" date="2013-04" db="EMBL/GenBank/DDBJ databases">
        <title>Oceanococcus atlanticus 22II-S10r2 Genome Sequencing.</title>
        <authorList>
            <person name="Lai Q."/>
            <person name="Li G."/>
            <person name="Shao Z."/>
        </authorList>
    </citation>
    <scope>NUCLEOTIDE SEQUENCE [LARGE SCALE GENOMIC DNA]</scope>
    <source>
        <strain evidence="5 6">22II-S10r2</strain>
    </source>
</reference>
<feature type="domain" description="HTH araC/xylS-type" evidence="4">
    <location>
        <begin position="237"/>
        <end position="339"/>
    </location>
</feature>
<keyword evidence="3" id="KW-0804">Transcription</keyword>
<evidence type="ECO:0000256" key="2">
    <source>
        <dbReference type="ARBA" id="ARBA00023125"/>
    </source>
</evidence>